<dbReference type="AlphaFoldDB" id="A0A1X1A6P0"/>
<evidence type="ECO:0000313" key="1">
    <source>
        <dbReference type="EMBL" id="ORL67566.1"/>
    </source>
</evidence>
<reference evidence="1 2" key="1">
    <citation type="submission" date="2017-04" db="EMBL/GenBank/DDBJ databases">
        <title>Presence of VIM-2 positive Pseudomonas species in chickens and their surrounding environment.</title>
        <authorList>
            <person name="Zhang R."/>
        </authorList>
    </citation>
    <scope>NUCLEOTIDE SEQUENCE [LARGE SCALE GENOMIC DNA]</scope>
    <source>
        <strain evidence="1 2">DZ-C18</strain>
    </source>
</reference>
<sequence>MAANRYLRFDVRRPPGGRPLLWPVRVWKVLYPTNRVLKLNLFQQAILGLARARCQDSSEMAELLRLDQELVAFIIATQLIPNGWMNTSGSVTSQGERVLEEAQDASEEVRMGYAYQDAISGNWLPRFTEELPEIEAKRVDERGFPVFLRDLDSGKEDRPFRLNHFREGVLDTAAIFDAFQRYRTDHDHAKQRDDELSARVRIESLSFVEDSAQPMWLWTWIFPDEAGPQPWLVADPFGLQRAASWLRKPLQEVLPRNDALARYIADAVGETRSNDLSAEEWLRSLENQIDLTLLADYNWSRKVPIVEGYLASVLRRRSVLASQERSWQEDVTSLLIETHNLAESVLQWLLNAYPSDIRRLPHWKDQRDWKDGEAQYYLQFLNLPCLTDDVIKRLSQQRLDQVRTAVKRGTSSLKALLFAGLLGTVDQASHPFLKLSADELRLTRLLDMADARNKKAGHSGSERIDREEAMEHADFVIEWVQIFKGWY</sequence>
<protein>
    <submittedName>
        <fullName evidence="1">Uncharacterized protein</fullName>
    </submittedName>
</protein>
<gene>
    <name evidence="1" type="ORF">B7H17_00465</name>
</gene>
<organism evidence="1 2">
    <name type="scientific">Pseudomonas putida</name>
    <name type="common">Arthrobacter siderocapsulatus</name>
    <dbReference type="NCBI Taxonomy" id="303"/>
    <lineage>
        <taxon>Bacteria</taxon>
        <taxon>Pseudomonadati</taxon>
        <taxon>Pseudomonadota</taxon>
        <taxon>Gammaproteobacteria</taxon>
        <taxon>Pseudomonadales</taxon>
        <taxon>Pseudomonadaceae</taxon>
        <taxon>Pseudomonas</taxon>
    </lineage>
</organism>
<name>A0A1X1A6P0_PSEPU</name>
<dbReference type="Proteomes" id="UP000193675">
    <property type="component" value="Unassembled WGS sequence"/>
</dbReference>
<accession>A0A1X1A6P0</accession>
<evidence type="ECO:0000313" key="2">
    <source>
        <dbReference type="Proteomes" id="UP000193675"/>
    </source>
</evidence>
<dbReference type="OrthoDB" id="3312272at2"/>
<comment type="caution">
    <text evidence="1">The sequence shown here is derived from an EMBL/GenBank/DDBJ whole genome shotgun (WGS) entry which is preliminary data.</text>
</comment>
<proteinExistence type="predicted"/>
<dbReference type="RefSeq" id="WP_023083515.1">
    <property type="nucleotide sequence ID" value="NZ_NBWC01000002.1"/>
</dbReference>
<dbReference type="EMBL" id="NBWC01000002">
    <property type="protein sequence ID" value="ORL67566.1"/>
    <property type="molecule type" value="Genomic_DNA"/>
</dbReference>